<evidence type="ECO:0000256" key="1">
    <source>
        <dbReference type="ARBA" id="ARBA00023209"/>
    </source>
</evidence>
<evidence type="ECO:0000313" key="5">
    <source>
        <dbReference type="Proteomes" id="UP000242188"/>
    </source>
</evidence>
<keyword evidence="1" id="KW-0594">Phospholipid biosynthesis</keyword>
<accession>A0A210Q889</accession>
<dbReference type="AlphaFoldDB" id="A0A210Q889"/>
<protein>
    <submittedName>
        <fullName evidence="4">Choline/ethanolamine kinase</fullName>
    </submittedName>
</protein>
<dbReference type="PANTHER" id="PTHR22603">
    <property type="entry name" value="CHOLINE/ETHANOALAMINE KINASE"/>
    <property type="match status" value="1"/>
</dbReference>
<dbReference type="Pfam" id="PF01633">
    <property type="entry name" value="Choline_kinase"/>
    <property type="match status" value="1"/>
</dbReference>
<gene>
    <name evidence="4" type="ORF">KP79_PYT18112</name>
</gene>
<dbReference type="Proteomes" id="UP000242188">
    <property type="component" value="Unassembled WGS sequence"/>
</dbReference>
<evidence type="ECO:0000256" key="3">
    <source>
        <dbReference type="ARBA" id="ARBA00038211"/>
    </source>
</evidence>
<comment type="similarity">
    <text evidence="3">Belongs to the choline/ethanolamine kinase family.</text>
</comment>
<comment type="caution">
    <text evidence="4">The sequence shown here is derived from an EMBL/GenBank/DDBJ whole genome shotgun (WGS) entry which is preliminary data.</text>
</comment>
<dbReference type="EMBL" id="NEDP02004646">
    <property type="protein sequence ID" value="OWF44953.1"/>
    <property type="molecule type" value="Genomic_DNA"/>
</dbReference>
<dbReference type="STRING" id="6573.A0A210Q889"/>
<keyword evidence="1" id="KW-0444">Lipid biosynthesis</keyword>
<dbReference type="GO" id="GO:0004305">
    <property type="term" value="F:ethanolamine kinase activity"/>
    <property type="evidence" value="ECO:0007669"/>
    <property type="project" value="TreeGrafter"/>
</dbReference>
<organism evidence="4 5">
    <name type="scientific">Mizuhopecten yessoensis</name>
    <name type="common">Japanese scallop</name>
    <name type="synonym">Patinopecten yessoensis</name>
    <dbReference type="NCBI Taxonomy" id="6573"/>
    <lineage>
        <taxon>Eukaryota</taxon>
        <taxon>Metazoa</taxon>
        <taxon>Spiralia</taxon>
        <taxon>Lophotrochozoa</taxon>
        <taxon>Mollusca</taxon>
        <taxon>Bivalvia</taxon>
        <taxon>Autobranchia</taxon>
        <taxon>Pteriomorphia</taxon>
        <taxon>Pectinida</taxon>
        <taxon>Pectinoidea</taxon>
        <taxon>Pectinidae</taxon>
        <taxon>Mizuhopecten</taxon>
    </lineage>
</organism>
<dbReference type="GO" id="GO:0005737">
    <property type="term" value="C:cytoplasm"/>
    <property type="evidence" value="ECO:0007669"/>
    <property type="project" value="TreeGrafter"/>
</dbReference>
<keyword evidence="2" id="KW-1208">Phospholipid metabolism</keyword>
<dbReference type="Gene3D" id="3.90.1200.10">
    <property type="match status" value="1"/>
</dbReference>
<evidence type="ECO:0000256" key="2">
    <source>
        <dbReference type="ARBA" id="ARBA00023264"/>
    </source>
</evidence>
<dbReference type="Gene3D" id="3.30.200.20">
    <property type="entry name" value="Phosphorylase Kinase, domain 1"/>
    <property type="match status" value="1"/>
</dbReference>
<evidence type="ECO:0000313" key="4">
    <source>
        <dbReference type="EMBL" id="OWF44953.1"/>
    </source>
</evidence>
<dbReference type="SUPFAM" id="SSF56112">
    <property type="entry name" value="Protein kinase-like (PK-like)"/>
    <property type="match status" value="1"/>
</dbReference>
<sequence length="417" mass="49206">MRRDFVIAVVNKASSKLMLSVDKHQMTQMRRYIVYVWSRVLVIFKHLFPGLGQKMSEDRELTNRRKGYEWCRKSVGGTWANIGEDQFGLGFKVVSGGLTNYLYLCSLPKKYPPQGNEPKEVLLRVYGDIAKDQEFLVRNTAVFAILSTKDLGPKLYVAHAEGRIEEYIPTQPLRTRDLQKPFLAEQIAKKMALFHAIKDMPLHKEPKFLEEKMFCWMEQVENIFSNIPTEKDEASQRMLSRLQSFNLSDELQTLLNILGSVSCPVVFSHNDLQEGNILYLEDCDQPERKMTFIDWEYCSYNYRGFDFGNHFCEWCYDYSHPDFPFFSYTKDYYPSKAQQYTFFRHYLSQQSDVEPTEEYLKGMYKEANTFALASHFFWALWSIIQRDLSEIEFGYLDYALLRVENYFDLKDRLQTIC</sequence>
<dbReference type="CDD" id="cd05156">
    <property type="entry name" value="ChoK_euk"/>
    <property type="match status" value="1"/>
</dbReference>
<keyword evidence="5" id="KW-1185">Reference proteome</keyword>
<name>A0A210Q889_MIZYE</name>
<keyword evidence="1" id="KW-0443">Lipid metabolism</keyword>
<dbReference type="PANTHER" id="PTHR22603:SF93">
    <property type="entry name" value="RE24176P"/>
    <property type="match status" value="1"/>
</dbReference>
<dbReference type="OrthoDB" id="3649325at2759"/>
<keyword evidence="4" id="KW-0418">Kinase</keyword>
<dbReference type="InterPro" id="IPR011009">
    <property type="entry name" value="Kinase-like_dom_sf"/>
</dbReference>
<dbReference type="GO" id="GO:0006646">
    <property type="term" value="P:phosphatidylethanolamine biosynthetic process"/>
    <property type="evidence" value="ECO:0007669"/>
    <property type="project" value="TreeGrafter"/>
</dbReference>
<proteinExistence type="inferred from homology"/>
<keyword evidence="4" id="KW-0808">Transferase</keyword>
<dbReference type="GO" id="GO:0004103">
    <property type="term" value="F:choline kinase activity"/>
    <property type="evidence" value="ECO:0007669"/>
    <property type="project" value="TreeGrafter"/>
</dbReference>
<reference evidence="4 5" key="1">
    <citation type="journal article" date="2017" name="Nat. Ecol. Evol.">
        <title>Scallop genome provides insights into evolution of bilaterian karyotype and development.</title>
        <authorList>
            <person name="Wang S."/>
            <person name="Zhang J."/>
            <person name="Jiao W."/>
            <person name="Li J."/>
            <person name="Xun X."/>
            <person name="Sun Y."/>
            <person name="Guo X."/>
            <person name="Huan P."/>
            <person name="Dong B."/>
            <person name="Zhang L."/>
            <person name="Hu X."/>
            <person name="Sun X."/>
            <person name="Wang J."/>
            <person name="Zhao C."/>
            <person name="Wang Y."/>
            <person name="Wang D."/>
            <person name="Huang X."/>
            <person name="Wang R."/>
            <person name="Lv J."/>
            <person name="Li Y."/>
            <person name="Zhang Z."/>
            <person name="Liu B."/>
            <person name="Lu W."/>
            <person name="Hui Y."/>
            <person name="Liang J."/>
            <person name="Zhou Z."/>
            <person name="Hou R."/>
            <person name="Li X."/>
            <person name="Liu Y."/>
            <person name="Li H."/>
            <person name="Ning X."/>
            <person name="Lin Y."/>
            <person name="Zhao L."/>
            <person name="Xing Q."/>
            <person name="Dou J."/>
            <person name="Li Y."/>
            <person name="Mao J."/>
            <person name="Guo H."/>
            <person name="Dou H."/>
            <person name="Li T."/>
            <person name="Mu C."/>
            <person name="Jiang W."/>
            <person name="Fu Q."/>
            <person name="Fu X."/>
            <person name="Miao Y."/>
            <person name="Liu J."/>
            <person name="Yu Q."/>
            <person name="Li R."/>
            <person name="Liao H."/>
            <person name="Li X."/>
            <person name="Kong Y."/>
            <person name="Jiang Z."/>
            <person name="Chourrout D."/>
            <person name="Li R."/>
            <person name="Bao Z."/>
        </authorList>
    </citation>
    <scope>NUCLEOTIDE SEQUENCE [LARGE SCALE GENOMIC DNA]</scope>
    <source>
        <strain evidence="4 5">PY_sf001</strain>
    </source>
</reference>